<dbReference type="EMBL" id="JAWDIO010000002">
    <property type="protein sequence ID" value="MDU0353748.1"/>
    <property type="molecule type" value="Genomic_DNA"/>
</dbReference>
<dbReference type="RefSeq" id="WP_316025398.1">
    <property type="nucleotide sequence ID" value="NZ_JAWDIO010000002.1"/>
</dbReference>
<dbReference type="InterPro" id="IPR028082">
    <property type="entry name" value="Peripla_BP_I"/>
</dbReference>
<proteinExistence type="inferred from homology"/>
<evidence type="ECO:0000313" key="6">
    <source>
        <dbReference type="Proteomes" id="UP001247805"/>
    </source>
</evidence>
<comment type="subcellular location">
    <subcellularLocation>
        <location evidence="1">Cell envelope</location>
    </subcellularLocation>
</comment>
<gene>
    <name evidence="5" type="ORF">RS130_07275</name>
</gene>
<dbReference type="Pfam" id="PF13407">
    <property type="entry name" value="Peripla_BP_4"/>
    <property type="match status" value="1"/>
</dbReference>
<organism evidence="5 6">
    <name type="scientific">Paraglaciecola aquimarina</name>
    <dbReference type="NCBI Taxonomy" id="1235557"/>
    <lineage>
        <taxon>Bacteria</taxon>
        <taxon>Pseudomonadati</taxon>
        <taxon>Pseudomonadota</taxon>
        <taxon>Gammaproteobacteria</taxon>
        <taxon>Alteromonadales</taxon>
        <taxon>Alteromonadaceae</taxon>
        <taxon>Paraglaciecola</taxon>
    </lineage>
</organism>
<evidence type="ECO:0000256" key="2">
    <source>
        <dbReference type="ARBA" id="ARBA00007639"/>
    </source>
</evidence>
<accession>A0ABU3SUT0</accession>
<feature type="domain" description="Periplasmic binding protein" evidence="4">
    <location>
        <begin position="46"/>
        <end position="310"/>
    </location>
</feature>
<evidence type="ECO:0000256" key="3">
    <source>
        <dbReference type="ARBA" id="ARBA00022729"/>
    </source>
</evidence>
<comment type="caution">
    <text evidence="5">The sequence shown here is derived from an EMBL/GenBank/DDBJ whole genome shotgun (WGS) entry which is preliminary data.</text>
</comment>
<evidence type="ECO:0000259" key="4">
    <source>
        <dbReference type="Pfam" id="PF13407"/>
    </source>
</evidence>
<dbReference type="SUPFAM" id="SSF53822">
    <property type="entry name" value="Periplasmic binding protein-like I"/>
    <property type="match status" value="1"/>
</dbReference>
<dbReference type="Proteomes" id="UP001247805">
    <property type="component" value="Unassembled WGS sequence"/>
</dbReference>
<reference evidence="5 6" key="1">
    <citation type="submission" date="2023-10" db="EMBL/GenBank/DDBJ databases">
        <title>Glaciecola aquimarina strain GGW-M5 nov., isolated from a coastal seawater.</title>
        <authorList>
            <person name="Bayburt H."/>
            <person name="Kim J.M."/>
            <person name="Choi B.J."/>
            <person name="Jeon C.O."/>
        </authorList>
    </citation>
    <scope>NUCLEOTIDE SEQUENCE [LARGE SCALE GENOMIC DNA]</scope>
    <source>
        <strain evidence="5 6">KCTC 32108</strain>
    </source>
</reference>
<sequence length="392" mass="44202">MKLIISRLSKALPIMLLGCFICIVSLNSHATKSAIKPNVLFIYPVGKGFPFWDSQVDFAQAVAKALDIQLDIAYPPVEFRNRFNAAAYISEQLDKKEQLPDMLITSFWLGSEEKIMSLLQEKNIDLISINSDISPSQYLQLGKPRERFSRWLATLSPNDTLAGKLLAKSIIQSSRKIRCPLEDCRVNIFAISGLSYSAVSKQRIVGLERMVYQDRQSRLLNIVFGNWDRQLVASMVPKILSRHQDIHAYWVASDVMAYGIEDGLNQQQLNLPSNTIIGGIDWSAPTIDKIRSGEMQVSVGGHFLEAGWSLILYYDYINGADFADELGTIIKTQMSVLNKDNIELLGPFLQSPSWSTTMIKKYSKQLNPARQSYNLNPQQLILEHSKAQVLLQ</sequence>
<protein>
    <submittedName>
        <fullName evidence="5">ABC transporter substrate-binding protein</fullName>
    </submittedName>
</protein>
<keyword evidence="3" id="KW-0732">Signal</keyword>
<keyword evidence="6" id="KW-1185">Reference proteome</keyword>
<dbReference type="InterPro" id="IPR025997">
    <property type="entry name" value="SBP_2_dom"/>
</dbReference>
<dbReference type="Gene3D" id="3.40.50.2300">
    <property type="match status" value="2"/>
</dbReference>
<dbReference type="PANTHER" id="PTHR46847">
    <property type="entry name" value="D-ALLOSE-BINDING PERIPLASMIC PROTEIN-RELATED"/>
    <property type="match status" value="1"/>
</dbReference>
<comment type="similarity">
    <text evidence="2">Belongs to the bacterial solute-binding protein 2 family.</text>
</comment>
<evidence type="ECO:0000313" key="5">
    <source>
        <dbReference type="EMBL" id="MDU0353748.1"/>
    </source>
</evidence>
<evidence type="ECO:0000256" key="1">
    <source>
        <dbReference type="ARBA" id="ARBA00004196"/>
    </source>
</evidence>
<name>A0ABU3SUT0_9ALTE</name>
<dbReference type="PANTHER" id="PTHR46847:SF2">
    <property type="entry name" value="ABC TRANSPORTER SUGAR-BINDING PROTEIN"/>
    <property type="match status" value="1"/>
</dbReference>
<dbReference type="CDD" id="cd06324">
    <property type="entry name" value="PBP1_ABC_sugar_binding-like"/>
    <property type="match status" value="1"/>
</dbReference>